<dbReference type="InterPro" id="IPR050654">
    <property type="entry name" value="AChE-related_enzymes"/>
</dbReference>
<dbReference type="Pfam" id="PF00135">
    <property type="entry name" value="COesterase"/>
    <property type="match status" value="1"/>
</dbReference>
<name>A0A9J7LR25_BRAFL</name>
<evidence type="ECO:0000313" key="9">
    <source>
        <dbReference type="RefSeq" id="XP_035687522.1"/>
    </source>
</evidence>
<gene>
    <name evidence="9" type="primary">LOC118423462</name>
</gene>
<organism evidence="8 9">
    <name type="scientific">Branchiostoma floridae</name>
    <name type="common">Florida lancelet</name>
    <name type="synonym">Amphioxus</name>
    <dbReference type="NCBI Taxonomy" id="7739"/>
    <lineage>
        <taxon>Eukaryota</taxon>
        <taxon>Metazoa</taxon>
        <taxon>Chordata</taxon>
        <taxon>Cephalochordata</taxon>
        <taxon>Leptocardii</taxon>
        <taxon>Amphioxiformes</taxon>
        <taxon>Branchiostomatidae</taxon>
        <taxon>Branchiostoma</taxon>
    </lineage>
</organism>
<dbReference type="Proteomes" id="UP000001554">
    <property type="component" value="Chromosome 9"/>
</dbReference>
<dbReference type="AlphaFoldDB" id="A0A9J7LR25"/>
<dbReference type="KEGG" id="bfo:118423462"/>
<dbReference type="SUPFAM" id="SSF53474">
    <property type="entry name" value="alpha/beta-Hydrolases"/>
    <property type="match status" value="1"/>
</dbReference>
<dbReference type="InterPro" id="IPR002018">
    <property type="entry name" value="CarbesteraseB"/>
</dbReference>
<evidence type="ECO:0000256" key="6">
    <source>
        <dbReference type="RuleBase" id="RU361235"/>
    </source>
</evidence>
<dbReference type="GO" id="GO:0005615">
    <property type="term" value="C:extracellular space"/>
    <property type="evidence" value="ECO:0000318"/>
    <property type="project" value="GO_Central"/>
</dbReference>
<dbReference type="GO" id="GO:0003990">
    <property type="term" value="F:acetylcholinesterase activity"/>
    <property type="evidence" value="ECO:0000318"/>
    <property type="project" value="GO_Central"/>
</dbReference>
<evidence type="ECO:0000256" key="4">
    <source>
        <dbReference type="ARBA" id="ARBA00023157"/>
    </source>
</evidence>
<dbReference type="FunFam" id="3.40.50.1820:FF:000029">
    <property type="entry name" value="Acetylcholinesterase"/>
    <property type="match status" value="1"/>
</dbReference>
<accession>A0A9J7LR25</accession>
<dbReference type="GO" id="GO:0005886">
    <property type="term" value="C:plasma membrane"/>
    <property type="evidence" value="ECO:0000318"/>
    <property type="project" value="GO_Central"/>
</dbReference>
<dbReference type="RefSeq" id="XP_035687522.1">
    <property type="nucleotide sequence ID" value="XM_035831629.1"/>
</dbReference>
<reference evidence="8" key="1">
    <citation type="journal article" date="2020" name="Nat. Ecol. Evol.">
        <title>Deeply conserved synteny resolves early events in vertebrate evolution.</title>
        <authorList>
            <person name="Simakov O."/>
            <person name="Marletaz F."/>
            <person name="Yue J.X."/>
            <person name="O'Connell B."/>
            <person name="Jenkins J."/>
            <person name="Brandt A."/>
            <person name="Calef R."/>
            <person name="Tung C.H."/>
            <person name="Huang T.K."/>
            <person name="Schmutz J."/>
            <person name="Satoh N."/>
            <person name="Yu J.K."/>
            <person name="Putnam N.H."/>
            <person name="Green R.E."/>
            <person name="Rokhsar D.S."/>
        </authorList>
    </citation>
    <scope>NUCLEOTIDE SEQUENCE [LARGE SCALE GENOMIC DNA]</scope>
    <source>
        <strain evidence="8">S238N-H82</strain>
    </source>
</reference>
<dbReference type="GO" id="GO:0006581">
    <property type="term" value="P:acetylcholine catabolic process"/>
    <property type="evidence" value="ECO:0000318"/>
    <property type="project" value="GO_Central"/>
</dbReference>
<protein>
    <recommendedName>
        <fullName evidence="6">Carboxylic ester hydrolase</fullName>
        <ecNumber evidence="6">3.1.1.-</ecNumber>
    </recommendedName>
</protein>
<dbReference type="GeneID" id="118423462"/>
<dbReference type="InterPro" id="IPR029058">
    <property type="entry name" value="AB_hydrolase_fold"/>
</dbReference>
<keyword evidence="2" id="KW-0719">Serine esterase</keyword>
<evidence type="ECO:0000256" key="1">
    <source>
        <dbReference type="ARBA" id="ARBA00005964"/>
    </source>
</evidence>
<sequence>MVWIYGGSFQTGASTAPTYDGRYLAATEGVIVVGLNYRLSTLGFLYAGTEDAPGNAGFTDQVLALTWVKNNIAAFGGDPEKVTLFGESSGGTSVAFHLLSPGSRDLFHRAILQSGTALITWGRDTKDTAYEKTLKIAKAVGCPTDQGKDKMVECFRGKDGQQLVSSSVLGYTSFYPIEDGTVIPESPFVSYEKGAFKKADILIGSNENEGTYFLVDYQAPGFSGSTESLISKQQYLEGIPYMVAEINEFAVTAAAFQYMDWENLNSSTMYRDALDSLYSDFYFVCPDVMTGRGHVREGATAYMYRFAHRASISPFAPWMGVIHGEELPFVFGLPLDPAYGFNQTERNLTRRVMRHWANFARTGNPNSNNETTWWPFSVTDGRYLVLDTGEPRMVPGPSTENCAFWDTYVTPLMNQTDALKNELETCTSGAQGQHLTGRFEGIVVFCSLMFIFIQLLR</sequence>
<evidence type="ECO:0000256" key="5">
    <source>
        <dbReference type="PIRSR" id="PIRSR600997-1"/>
    </source>
</evidence>
<reference evidence="9" key="2">
    <citation type="submission" date="2025-08" db="UniProtKB">
        <authorList>
            <consortium name="RefSeq"/>
        </authorList>
    </citation>
    <scope>IDENTIFICATION</scope>
    <source>
        <strain evidence="9">S238N-H82</strain>
        <tissue evidence="9">Testes</tissue>
    </source>
</reference>
<feature type="domain" description="Carboxylesterase type B" evidence="7">
    <location>
        <begin position="1"/>
        <end position="405"/>
    </location>
</feature>
<proteinExistence type="inferred from homology"/>
<dbReference type="PANTHER" id="PTHR43918">
    <property type="entry name" value="ACETYLCHOLINESTERASE"/>
    <property type="match status" value="1"/>
</dbReference>
<dbReference type="GO" id="GO:0019695">
    <property type="term" value="P:choline metabolic process"/>
    <property type="evidence" value="ECO:0000318"/>
    <property type="project" value="GO_Central"/>
</dbReference>
<feature type="active site" description="Charge relay system" evidence="5">
    <location>
        <position position="323"/>
    </location>
</feature>
<dbReference type="Gene3D" id="3.40.50.1820">
    <property type="entry name" value="alpha/beta hydrolase"/>
    <property type="match status" value="1"/>
</dbReference>
<dbReference type="OMA" id="GFNQTER"/>
<comment type="similarity">
    <text evidence="1 6">Belongs to the type-B carboxylesterase/lipase family.</text>
</comment>
<dbReference type="InterPro" id="IPR000997">
    <property type="entry name" value="Cholinesterase"/>
</dbReference>
<dbReference type="PANTHER" id="PTHR43918:SF12">
    <property type="entry name" value="ACETYLCHOLINESTERASE 1"/>
    <property type="match status" value="1"/>
</dbReference>
<evidence type="ECO:0000313" key="8">
    <source>
        <dbReference type="Proteomes" id="UP000001554"/>
    </source>
</evidence>
<dbReference type="OrthoDB" id="9000293at2759"/>
<evidence type="ECO:0000256" key="3">
    <source>
        <dbReference type="ARBA" id="ARBA00022801"/>
    </source>
</evidence>
<keyword evidence="3 6" id="KW-0378">Hydrolase</keyword>
<dbReference type="PRINTS" id="PR00878">
    <property type="entry name" value="CHOLNESTRASE"/>
</dbReference>
<dbReference type="InterPro" id="IPR019826">
    <property type="entry name" value="Carboxylesterase_B_AS"/>
</dbReference>
<keyword evidence="8" id="KW-1185">Reference proteome</keyword>
<feature type="active site" description="Acyl-ester intermediate" evidence="5">
    <location>
        <position position="88"/>
    </location>
</feature>
<keyword evidence="4" id="KW-1015">Disulfide bond</keyword>
<evidence type="ECO:0000256" key="2">
    <source>
        <dbReference type="ARBA" id="ARBA00022487"/>
    </source>
</evidence>
<dbReference type="PROSITE" id="PS00122">
    <property type="entry name" value="CARBOXYLESTERASE_B_1"/>
    <property type="match status" value="1"/>
</dbReference>
<dbReference type="EC" id="3.1.1.-" evidence="6"/>
<feature type="active site" description="Charge relay system" evidence="5">
    <location>
        <position position="209"/>
    </location>
</feature>
<evidence type="ECO:0000259" key="7">
    <source>
        <dbReference type="Pfam" id="PF00135"/>
    </source>
</evidence>